<evidence type="ECO:0000256" key="8">
    <source>
        <dbReference type="ARBA" id="ARBA00022989"/>
    </source>
</evidence>
<keyword evidence="14" id="KW-1185">Reference proteome</keyword>
<evidence type="ECO:0000256" key="3">
    <source>
        <dbReference type="ARBA" id="ARBA00022448"/>
    </source>
</evidence>
<keyword evidence="8 10" id="KW-1133">Transmembrane helix</keyword>
<gene>
    <name evidence="13" type="primary">mldB2</name>
    <name evidence="13" type="ordered locus">MMOB5110</name>
</gene>
<keyword evidence="9 10" id="KW-0472">Membrane</keyword>
<dbReference type="InterPro" id="IPR036640">
    <property type="entry name" value="ABC1_TM_sf"/>
</dbReference>
<organism evidence="13 14">
    <name type="scientific">Mycoplasma mobile (strain ATCC 43663 / 163K / NCTC 11711)</name>
    <name type="common">Mesomycoplasma mobile</name>
    <dbReference type="NCBI Taxonomy" id="267748"/>
    <lineage>
        <taxon>Bacteria</taxon>
        <taxon>Bacillati</taxon>
        <taxon>Mycoplasmatota</taxon>
        <taxon>Mycoplasmoidales</taxon>
        <taxon>Metamycoplasmataceae</taxon>
        <taxon>Mesomycoplasma</taxon>
    </lineage>
</organism>
<feature type="transmembrane region" description="Helical" evidence="10">
    <location>
        <begin position="12"/>
        <end position="37"/>
    </location>
</feature>
<protein>
    <submittedName>
        <fullName evidence="13">ABC-type multidrug/protein/lipid transport system ATPase component</fullName>
    </submittedName>
</protein>
<comment type="similarity">
    <text evidence="2">Belongs to the ABC transporter superfamily.</text>
</comment>
<evidence type="ECO:0000259" key="12">
    <source>
        <dbReference type="PROSITE" id="PS50929"/>
    </source>
</evidence>
<comment type="subcellular location">
    <subcellularLocation>
        <location evidence="1">Cell membrane</location>
        <topology evidence="1">Multi-pass membrane protein</topology>
    </subcellularLocation>
</comment>
<keyword evidence="4" id="KW-1003">Cell membrane</keyword>
<evidence type="ECO:0000256" key="1">
    <source>
        <dbReference type="ARBA" id="ARBA00004651"/>
    </source>
</evidence>
<evidence type="ECO:0000256" key="2">
    <source>
        <dbReference type="ARBA" id="ARBA00005417"/>
    </source>
</evidence>
<accession>Q6KHD3</accession>
<dbReference type="RefSeq" id="WP_011265031.1">
    <property type="nucleotide sequence ID" value="NC_006908.1"/>
</dbReference>
<dbReference type="OrthoDB" id="383768at2"/>
<proteinExistence type="inferred from homology"/>
<dbReference type="Pfam" id="PF00005">
    <property type="entry name" value="ABC_tran"/>
    <property type="match status" value="1"/>
</dbReference>
<feature type="domain" description="ABC transporter" evidence="11">
    <location>
        <begin position="348"/>
        <end position="583"/>
    </location>
</feature>
<feature type="transmembrane region" description="Helical" evidence="10">
    <location>
        <begin position="293"/>
        <end position="314"/>
    </location>
</feature>
<dbReference type="HOGENOM" id="CLU_000604_84_3_14"/>
<dbReference type="EMBL" id="AE017308">
    <property type="protein sequence ID" value="AAT27997.1"/>
    <property type="molecule type" value="Genomic_DNA"/>
</dbReference>
<dbReference type="Gene3D" id="3.40.50.300">
    <property type="entry name" value="P-loop containing nucleotide triphosphate hydrolases"/>
    <property type="match status" value="1"/>
</dbReference>
<dbReference type="PROSITE" id="PS50893">
    <property type="entry name" value="ABC_TRANSPORTER_2"/>
    <property type="match status" value="1"/>
</dbReference>
<dbReference type="SMART" id="SM00382">
    <property type="entry name" value="AAA"/>
    <property type="match status" value="1"/>
</dbReference>
<dbReference type="Proteomes" id="UP000009072">
    <property type="component" value="Chromosome"/>
</dbReference>
<dbReference type="InterPro" id="IPR039421">
    <property type="entry name" value="Type_1_exporter"/>
</dbReference>
<evidence type="ECO:0000256" key="6">
    <source>
        <dbReference type="ARBA" id="ARBA00022741"/>
    </source>
</evidence>
<evidence type="ECO:0000256" key="7">
    <source>
        <dbReference type="ARBA" id="ARBA00022840"/>
    </source>
</evidence>
<keyword evidence="7" id="KW-0067">ATP-binding</keyword>
<dbReference type="GO" id="GO:0015421">
    <property type="term" value="F:ABC-type oligopeptide transporter activity"/>
    <property type="evidence" value="ECO:0007669"/>
    <property type="project" value="TreeGrafter"/>
</dbReference>
<dbReference type="PANTHER" id="PTHR43394">
    <property type="entry name" value="ATP-DEPENDENT PERMEASE MDL1, MITOCHONDRIAL"/>
    <property type="match status" value="1"/>
</dbReference>
<feature type="transmembrane region" description="Helical" evidence="10">
    <location>
        <begin position="73"/>
        <end position="103"/>
    </location>
</feature>
<evidence type="ECO:0000259" key="11">
    <source>
        <dbReference type="PROSITE" id="PS50893"/>
    </source>
</evidence>
<evidence type="ECO:0000256" key="10">
    <source>
        <dbReference type="SAM" id="Phobius"/>
    </source>
</evidence>
<feature type="transmembrane region" description="Helical" evidence="10">
    <location>
        <begin position="150"/>
        <end position="168"/>
    </location>
</feature>
<dbReference type="PROSITE" id="PS50929">
    <property type="entry name" value="ABC_TM1F"/>
    <property type="match status" value="1"/>
</dbReference>
<dbReference type="KEGG" id="mmo:MMOB5110"/>
<dbReference type="InterPro" id="IPR003593">
    <property type="entry name" value="AAA+_ATPase"/>
</dbReference>
<dbReference type="InterPro" id="IPR011527">
    <property type="entry name" value="ABC1_TM_dom"/>
</dbReference>
<evidence type="ECO:0000256" key="4">
    <source>
        <dbReference type="ARBA" id="ARBA00022475"/>
    </source>
</evidence>
<feature type="transmembrane region" description="Helical" evidence="10">
    <location>
        <begin position="252"/>
        <end position="273"/>
    </location>
</feature>
<keyword evidence="6" id="KW-0547">Nucleotide-binding</keyword>
<dbReference type="SUPFAM" id="SSF90123">
    <property type="entry name" value="ABC transporter transmembrane region"/>
    <property type="match status" value="1"/>
</dbReference>
<dbReference type="Gene3D" id="1.20.1560.10">
    <property type="entry name" value="ABC transporter type 1, transmembrane domain"/>
    <property type="match status" value="1"/>
</dbReference>
<dbReference type="AlphaFoldDB" id="Q6KHD3"/>
<dbReference type="PROSITE" id="PS00211">
    <property type="entry name" value="ABC_TRANSPORTER_1"/>
    <property type="match status" value="1"/>
</dbReference>
<evidence type="ECO:0000256" key="5">
    <source>
        <dbReference type="ARBA" id="ARBA00022692"/>
    </source>
</evidence>
<dbReference type="InterPro" id="IPR017871">
    <property type="entry name" value="ABC_transporter-like_CS"/>
</dbReference>
<dbReference type="GO" id="GO:0005886">
    <property type="term" value="C:plasma membrane"/>
    <property type="evidence" value="ECO:0007669"/>
    <property type="project" value="UniProtKB-SubCell"/>
</dbReference>
<dbReference type="InterPro" id="IPR027417">
    <property type="entry name" value="P-loop_NTPase"/>
</dbReference>
<feature type="transmembrane region" description="Helical" evidence="10">
    <location>
        <begin position="174"/>
        <end position="192"/>
    </location>
</feature>
<evidence type="ECO:0000313" key="14">
    <source>
        <dbReference type="Proteomes" id="UP000009072"/>
    </source>
</evidence>
<feature type="domain" description="ABC transmembrane type-1" evidence="12">
    <location>
        <begin position="17"/>
        <end position="316"/>
    </location>
</feature>
<dbReference type="SUPFAM" id="SSF52540">
    <property type="entry name" value="P-loop containing nucleoside triphosphate hydrolases"/>
    <property type="match status" value="1"/>
</dbReference>
<evidence type="ECO:0000313" key="13">
    <source>
        <dbReference type="EMBL" id="AAT27997.1"/>
    </source>
</evidence>
<dbReference type="InterPro" id="IPR003439">
    <property type="entry name" value="ABC_transporter-like_ATP-bd"/>
</dbReference>
<dbReference type="FunFam" id="3.40.50.300:FF:000854">
    <property type="entry name" value="Multidrug ABC transporter ATP-binding protein"/>
    <property type="match status" value="1"/>
</dbReference>
<dbReference type="CDD" id="cd18548">
    <property type="entry name" value="ABC_6TM_Tm287_like"/>
    <property type="match status" value="1"/>
</dbReference>
<dbReference type="GO" id="GO:0016887">
    <property type="term" value="F:ATP hydrolysis activity"/>
    <property type="evidence" value="ECO:0007669"/>
    <property type="project" value="InterPro"/>
</dbReference>
<dbReference type="Pfam" id="PF00664">
    <property type="entry name" value="ABC_membrane"/>
    <property type="match status" value="1"/>
</dbReference>
<sequence>MIRFFSFLRGKQLVGVLIGIFFVLLQTAAGFVLPFLLEFILNDFGKIQLALANPTLAIGIDVNHLNSMIALNIGLSILATIISFIFGALSTILVIRSLTTFIAQMRSRMFKKIQDMSQQDIDKFTTSSLITRITNDTIVVGEALSFAARFLSRGTFMFIGGLVSSLIISPELSLVYLITIPLILIISSSIILRTKSWFKRLQPDLDNVNKAMRENILGVRVVKSFVLHKKQEIDFGKKNYELTNTSTKAYSALGLISPIATLIFQLTTLAVIWMGGSPLLSGNIEVLSSLLPFIQVLQQVLFGLLISIAVFAQLGRGIPSILRINDVTFQTSTISYGNVSESLKQGTIEFRNVNFAYSQKAANVLENINFKIHPNEKIGFVGKTGSGKSTLVNLFTRSYDVTNGEILLNNINIKEFTRESLNENISIATQKPSIFSGTIKSNIAFGLNDLNNEEEVVKAAKIASAWEFIQKQEKILEARVEQRGNNFSGGQKQRMALARTFAKKANLFVLDESTSALDNFTEKEIQENIAKNFDAAIIIISQKINSVKDSDRIFVLDDGKIVSSGTHFELLKNSKFYYETAVFQLGQQEVDETLQTKGVL</sequence>
<dbReference type="PANTHER" id="PTHR43394:SF1">
    <property type="entry name" value="ATP-BINDING CASSETTE SUB-FAMILY B MEMBER 10, MITOCHONDRIAL"/>
    <property type="match status" value="1"/>
</dbReference>
<dbReference type="STRING" id="267748.MMOB5110"/>
<keyword evidence="3" id="KW-0813">Transport</keyword>
<dbReference type="eggNOG" id="COG1132">
    <property type="taxonomic scope" value="Bacteria"/>
</dbReference>
<name>Q6KHD3_MYCM1</name>
<dbReference type="GO" id="GO:0005524">
    <property type="term" value="F:ATP binding"/>
    <property type="evidence" value="ECO:0007669"/>
    <property type="project" value="UniProtKB-KW"/>
</dbReference>
<reference evidence="13 14" key="1">
    <citation type="journal article" date="2004" name="Genome Res.">
        <title>The complete genome and proteome of Mycoplasma mobile.</title>
        <authorList>
            <person name="Jaffe J.D."/>
            <person name="Stange-Thomann N."/>
            <person name="Smith C."/>
            <person name="DeCaprio D."/>
            <person name="Fisher S."/>
            <person name="Butler J."/>
            <person name="Calvo S."/>
            <person name="Elkins T."/>
            <person name="FitzGerald M.G."/>
            <person name="Hafez N."/>
            <person name="Kodira C.D."/>
            <person name="Major J."/>
            <person name="Wang S."/>
            <person name="Wilkinson J."/>
            <person name="Nicol R."/>
            <person name="Nusbaum C."/>
            <person name="Birren B."/>
            <person name="Berg H.C."/>
            <person name="Church G.M."/>
        </authorList>
    </citation>
    <scope>NUCLEOTIDE SEQUENCE [LARGE SCALE GENOMIC DNA]</scope>
    <source>
        <strain evidence="14">ATCC 43663 / 163K / NCTC 11711</strain>
    </source>
</reference>
<evidence type="ECO:0000256" key="9">
    <source>
        <dbReference type="ARBA" id="ARBA00023136"/>
    </source>
</evidence>
<keyword evidence="5 10" id="KW-0812">Transmembrane</keyword>